<dbReference type="PANTHER" id="PTHR45698">
    <property type="entry name" value="TRACE AMINE-ASSOCIATED RECEPTOR 19N-RELATED"/>
    <property type="match status" value="1"/>
</dbReference>
<dbReference type="CDD" id="cd00637">
    <property type="entry name" value="7tm_classA_rhodopsin-like"/>
    <property type="match status" value="1"/>
</dbReference>
<keyword evidence="5" id="KW-0675">Receptor</keyword>
<dbReference type="OMA" id="STIMWIC"/>
<dbReference type="PROSITE" id="PS50262">
    <property type="entry name" value="G_PROTEIN_RECEP_F1_2"/>
    <property type="match status" value="1"/>
</dbReference>
<evidence type="ECO:0000256" key="2">
    <source>
        <dbReference type="ARBA" id="ARBA00022692"/>
    </source>
</evidence>
<dbReference type="PROSITE" id="PS00237">
    <property type="entry name" value="G_PROTEIN_RECEP_F1_1"/>
    <property type="match status" value="1"/>
</dbReference>
<feature type="transmembrane region" description="Helical" evidence="6">
    <location>
        <begin position="161"/>
        <end position="182"/>
    </location>
</feature>
<keyword evidence="5" id="KW-0297">G-protein coupled receptor</keyword>
<dbReference type="Pfam" id="PF00001">
    <property type="entry name" value="7tm_1"/>
    <property type="match status" value="1"/>
</dbReference>
<comment type="subcellular location">
    <subcellularLocation>
        <location evidence="1">Membrane</location>
    </subcellularLocation>
</comment>
<dbReference type="RefSeq" id="XP_030854383.1">
    <property type="nucleotide sequence ID" value="XM_030998523.1"/>
</dbReference>
<keyword evidence="4 6" id="KW-0472">Membrane</keyword>
<evidence type="ECO:0000259" key="7">
    <source>
        <dbReference type="PROSITE" id="PS50262"/>
    </source>
</evidence>
<feature type="domain" description="G-protein coupled receptors family 1 profile" evidence="7">
    <location>
        <begin position="56"/>
        <end position="316"/>
    </location>
</feature>
<dbReference type="InParanoid" id="A0A7M7PN65"/>
<sequence>MATGASPLWNSSIDPSSGIFETGDGNDTASGWSWLPLVWNWWVILQLMSAVLGMAGNLLVILVLYQCRAASRSTDILVGSLATADFLASFLMIPIPPHQTVPVSRIGNVYCWFVGNSTIMWICLTASTFNLVAISCDRYFAIVHPLQFMRYVTKGRVRVSVLLIWAAVFILVGLPICISYGVDSDKRTCGFLFESSTAKAVYGWFIFLLRLIIPTMILVVTQSAIAIVLHRESKAFRKDVNGAMHSQRSVHLEARDHVIKLMLIVSIAFIICWSPSQIFFFGINIGFISFEYLYTPTQRICKVLTLCNSCLNPIIYIARHPHFRVAVKELFNGSKAMKNRGPIFEHKTVNRESSVTLSTIA</sequence>
<dbReference type="EnsemblMetazoa" id="XM_030998523">
    <property type="protein sequence ID" value="XP_030854383"/>
    <property type="gene ID" value="LOC576804"/>
</dbReference>
<organism evidence="8 9">
    <name type="scientific">Strongylocentrotus purpuratus</name>
    <name type="common">Purple sea urchin</name>
    <dbReference type="NCBI Taxonomy" id="7668"/>
    <lineage>
        <taxon>Eukaryota</taxon>
        <taxon>Metazoa</taxon>
        <taxon>Echinodermata</taxon>
        <taxon>Eleutherozoa</taxon>
        <taxon>Echinozoa</taxon>
        <taxon>Echinoidea</taxon>
        <taxon>Euechinoidea</taxon>
        <taxon>Echinacea</taxon>
        <taxon>Camarodonta</taxon>
        <taxon>Echinidea</taxon>
        <taxon>Strongylocentrotidae</taxon>
        <taxon>Strongylocentrotus</taxon>
    </lineage>
</organism>
<keyword evidence="5" id="KW-0807">Transducer</keyword>
<keyword evidence="9" id="KW-1185">Reference proteome</keyword>
<keyword evidence="3 6" id="KW-1133">Transmembrane helix</keyword>
<dbReference type="Proteomes" id="UP000007110">
    <property type="component" value="Unassembled WGS sequence"/>
</dbReference>
<evidence type="ECO:0000256" key="5">
    <source>
        <dbReference type="RuleBase" id="RU000688"/>
    </source>
</evidence>
<name>A0A7M7PN65_STRPU</name>
<dbReference type="OrthoDB" id="10042731at2759"/>
<feature type="transmembrane region" description="Helical" evidence="6">
    <location>
        <begin position="41"/>
        <end position="64"/>
    </location>
</feature>
<dbReference type="PANTHER" id="PTHR45698:SF1">
    <property type="entry name" value="TRACE AMINE-ASSOCIATED RECEPTOR 13C-LIKE"/>
    <property type="match status" value="1"/>
</dbReference>
<keyword evidence="2 5" id="KW-0812">Transmembrane</keyword>
<dbReference type="FunCoup" id="A0A7M7PN65">
    <property type="interactions" value="801"/>
</dbReference>
<evidence type="ECO:0000313" key="9">
    <source>
        <dbReference type="Proteomes" id="UP000007110"/>
    </source>
</evidence>
<feature type="transmembrane region" description="Helical" evidence="6">
    <location>
        <begin position="261"/>
        <end position="294"/>
    </location>
</feature>
<evidence type="ECO:0000256" key="4">
    <source>
        <dbReference type="ARBA" id="ARBA00023136"/>
    </source>
</evidence>
<protein>
    <recommendedName>
        <fullName evidence="7">G-protein coupled receptors family 1 profile domain-containing protein</fullName>
    </recommendedName>
</protein>
<dbReference type="GeneID" id="576804"/>
<dbReference type="PRINTS" id="PR00237">
    <property type="entry name" value="GPCRRHODOPSN"/>
</dbReference>
<comment type="similarity">
    <text evidence="5">Belongs to the G-protein coupled receptor 1 family.</text>
</comment>
<dbReference type="InterPro" id="IPR000276">
    <property type="entry name" value="GPCR_Rhodpsn"/>
</dbReference>
<dbReference type="AlphaFoldDB" id="A0A7M7PN65"/>
<accession>A0A7M7PN65</accession>
<evidence type="ECO:0000256" key="3">
    <source>
        <dbReference type="ARBA" id="ARBA00022989"/>
    </source>
</evidence>
<dbReference type="GO" id="GO:0004930">
    <property type="term" value="F:G protein-coupled receptor activity"/>
    <property type="evidence" value="ECO:0007669"/>
    <property type="project" value="UniProtKB-KW"/>
</dbReference>
<evidence type="ECO:0000256" key="6">
    <source>
        <dbReference type="SAM" id="Phobius"/>
    </source>
</evidence>
<dbReference type="SUPFAM" id="SSF81321">
    <property type="entry name" value="Family A G protein-coupled receptor-like"/>
    <property type="match status" value="1"/>
</dbReference>
<feature type="transmembrane region" description="Helical" evidence="6">
    <location>
        <begin position="76"/>
        <end position="95"/>
    </location>
</feature>
<dbReference type="GO" id="GO:0016020">
    <property type="term" value="C:membrane"/>
    <property type="evidence" value="ECO:0007669"/>
    <property type="project" value="UniProtKB-SubCell"/>
</dbReference>
<reference evidence="8" key="2">
    <citation type="submission" date="2021-01" db="UniProtKB">
        <authorList>
            <consortium name="EnsemblMetazoa"/>
        </authorList>
    </citation>
    <scope>IDENTIFICATION</scope>
</reference>
<feature type="transmembrane region" description="Helical" evidence="6">
    <location>
        <begin position="202"/>
        <end position="229"/>
    </location>
</feature>
<proteinExistence type="inferred from homology"/>
<dbReference type="SMART" id="SM01381">
    <property type="entry name" value="7TM_GPCR_Srsx"/>
    <property type="match status" value="1"/>
</dbReference>
<dbReference type="KEGG" id="spu:576804"/>
<dbReference type="InterPro" id="IPR017452">
    <property type="entry name" value="GPCR_Rhodpsn_7TM"/>
</dbReference>
<dbReference type="Gene3D" id="1.20.1070.10">
    <property type="entry name" value="Rhodopsin 7-helix transmembrane proteins"/>
    <property type="match status" value="1"/>
</dbReference>
<evidence type="ECO:0000313" key="8">
    <source>
        <dbReference type="EnsemblMetazoa" id="XP_030854383"/>
    </source>
</evidence>
<evidence type="ECO:0000256" key="1">
    <source>
        <dbReference type="ARBA" id="ARBA00004370"/>
    </source>
</evidence>
<feature type="transmembrane region" description="Helical" evidence="6">
    <location>
        <begin position="119"/>
        <end position="140"/>
    </location>
</feature>
<reference evidence="9" key="1">
    <citation type="submission" date="2015-02" db="EMBL/GenBank/DDBJ databases">
        <title>Genome sequencing for Strongylocentrotus purpuratus.</title>
        <authorList>
            <person name="Murali S."/>
            <person name="Liu Y."/>
            <person name="Vee V."/>
            <person name="English A."/>
            <person name="Wang M."/>
            <person name="Skinner E."/>
            <person name="Han Y."/>
            <person name="Muzny D.M."/>
            <person name="Worley K.C."/>
            <person name="Gibbs R.A."/>
        </authorList>
    </citation>
    <scope>NUCLEOTIDE SEQUENCE</scope>
</reference>